<gene>
    <name evidence="1" type="ORF">ARMGADRAFT_1057250</name>
</gene>
<dbReference type="Proteomes" id="UP000217790">
    <property type="component" value="Unassembled WGS sequence"/>
</dbReference>
<keyword evidence="2" id="KW-1185">Reference proteome</keyword>
<dbReference type="AlphaFoldDB" id="A0A2H3EEB0"/>
<evidence type="ECO:0000313" key="2">
    <source>
        <dbReference type="Proteomes" id="UP000217790"/>
    </source>
</evidence>
<protein>
    <submittedName>
        <fullName evidence="1">Uncharacterized protein</fullName>
    </submittedName>
</protein>
<organism evidence="1 2">
    <name type="scientific">Armillaria gallica</name>
    <name type="common">Bulbous honey fungus</name>
    <name type="synonym">Armillaria bulbosa</name>
    <dbReference type="NCBI Taxonomy" id="47427"/>
    <lineage>
        <taxon>Eukaryota</taxon>
        <taxon>Fungi</taxon>
        <taxon>Dikarya</taxon>
        <taxon>Basidiomycota</taxon>
        <taxon>Agaricomycotina</taxon>
        <taxon>Agaricomycetes</taxon>
        <taxon>Agaricomycetidae</taxon>
        <taxon>Agaricales</taxon>
        <taxon>Marasmiineae</taxon>
        <taxon>Physalacriaceae</taxon>
        <taxon>Armillaria</taxon>
    </lineage>
</organism>
<sequence>DIAPPSIRSEDGLKPANLQVDFKVPLPNCDVYSSLNVAPHFHPKISPPANTPVHPSSLAAVLLSRLGRSLRDAVRLTGRVKAAHRKILSACLFPSNYCLFVGKRRGV</sequence>
<proteinExistence type="predicted"/>
<accession>A0A2H3EEB0</accession>
<name>A0A2H3EEB0_ARMGA</name>
<dbReference type="InParanoid" id="A0A2H3EEB0"/>
<evidence type="ECO:0000313" key="1">
    <source>
        <dbReference type="EMBL" id="PBL04551.1"/>
    </source>
</evidence>
<feature type="non-terminal residue" evidence="1">
    <location>
        <position position="1"/>
    </location>
</feature>
<dbReference type="OrthoDB" id="10496796at2759"/>
<dbReference type="EMBL" id="KZ293644">
    <property type="protein sequence ID" value="PBL04551.1"/>
    <property type="molecule type" value="Genomic_DNA"/>
</dbReference>
<reference evidence="2" key="1">
    <citation type="journal article" date="2017" name="Nat. Ecol. Evol.">
        <title>Genome expansion and lineage-specific genetic innovations in the forest pathogenic fungi Armillaria.</title>
        <authorList>
            <person name="Sipos G."/>
            <person name="Prasanna A.N."/>
            <person name="Walter M.C."/>
            <person name="O'Connor E."/>
            <person name="Balint B."/>
            <person name="Krizsan K."/>
            <person name="Kiss B."/>
            <person name="Hess J."/>
            <person name="Varga T."/>
            <person name="Slot J."/>
            <person name="Riley R."/>
            <person name="Boka B."/>
            <person name="Rigling D."/>
            <person name="Barry K."/>
            <person name="Lee J."/>
            <person name="Mihaltcheva S."/>
            <person name="LaButti K."/>
            <person name="Lipzen A."/>
            <person name="Waldron R."/>
            <person name="Moloney N.M."/>
            <person name="Sperisen C."/>
            <person name="Kredics L."/>
            <person name="Vagvoelgyi C."/>
            <person name="Patrignani A."/>
            <person name="Fitzpatrick D."/>
            <person name="Nagy I."/>
            <person name="Doyle S."/>
            <person name="Anderson J.B."/>
            <person name="Grigoriev I.V."/>
            <person name="Gueldener U."/>
            <person name="Muensterkoetter M."/>
            <person name="Nagy L.G."/>
        </authorList>
    </citation>
    <scope>NUCLEOTIDE SEQUENCE [LARGE SCALE GENOMIC DNA]</scope>
    <source>
        <strain evidence="2">Ar21-2</strain>
    </source>
</reference>